<dbReference type="Proteomes" id="UP000789860">
    <property type="component" value="Unassembled WGS sequence"/>
</dbReference>
<evidence type="ECO:0000313" key="2">
    <source>
        <dbReference type="Proteomes" id="UP000789860"/>
    </source>
</evidence>
<protein>
    <submittedName>
        <fullName evidence="1">5982_t:CDS:1</fullName>
    </submittedName>
</protein>
<dbReference type="EMBL" id="CAJVPM010043570">
    <property type="protein sequence ID" value="CAG8711956.1"/>
    <property type="molecule type" value="Genomic_DNA"/>
</dbReference>
<reference evidence="1" key="1">
    <citation type="submission" date="2021-06" db="EMBL/GenBank/DDBJ databases">
        <authorList>
            <person name="Kallberg Y."/>
            <person name="Tangrot J."/>
            <person name="Rosling A."/>
        </authorList>
    </citation>
    <scope>NUCLEOTIDE SEQUENCE</scope>
    <source>
        <strain evidence="1">AU212A</strain>
    </source>
</reference>
<feature type="non-terminal residue" evidence="1">
    <location>
        <position position="50"/>
    </location>
</feature>
<keyword evidence="2" id="KW-1185">Reference proteome</keyword>
<accession>A0ACA9PMW9</accession>
<sequence length="50" mass="5554">DIRDPDIAKMKGRPSGTKYENTGAKHATKKIYAYGICKNSEHNSRSCPSK</sequence>
<gene>
    <name evidence="1" type="ORF">SCALOS_LOCUS10907</name>
</gene>
<evidence type="ECO:0000313" key="1">
    <source>
        <dbReference type="EMBL" id="CAG8711956.1"/>
    </source>
</evidence>
<name>A0ACA9PMW9_9GLOM</name>
<comment type="caution">
    <text evidence="1">The sequence shown here is derived from an EMBL/GenBank/DDBJ whole genome shotgun (WGS) entry which is preliminary data.</text>
</comment>
<proteinExistence type="predicted"/>
<organism evidence="1 2">
    <name type="scientific">Scutellospora calospora</name>
    <dbReference type="NCBI Taxonomy" id="85575"/>
    <lineage>
        <taxon>Eukaryota</taxon>
        <taxon>Fungi</taxon>
        <taxon>Fungi incertae sedis</taxon>
        <taxon>Mucoromycota</taxon>
        <taxon>Glomeromycotina</taxon>
        <taxon>Glomeromycetes</taxon>
        <taxon>Diversisporales</taxon>
        <taxon>Gigasporaceae</taxon>
        <taxon>Scutellospora</taxon>
    </lineage>
</organism>
<feature type="non-terminal residue" evidence="1">
    <location>
        <position position="1"/>
    </location>
</feature>